<reference evidence="4 5" key="1">
    <citation type="journal article" date="2015" name="Fungal Genet. Biol.">
        <title>Evolution of novel wood decay mechanisms in Agaricales revealed by the genome sequences of Fistulina hepatica and Cylindrobasidium torrendii.</title>
        <authorList>
            <person name="Floudas D."/>
            <person name="Held B.W."/>
            <person name="Riley R."/>
            <person name="Nagy L.G."/>
            <person name="Koehler G."/>
            <person name="Ransdell A.S."/>
            <person name="Younus H."/>
            <person name="Chow J."/>
            <person name="Chiniquy J."/>
            <person name="Lipzen A."/>
            <person name="Tritt A."/>
            <person name="Sun H."/>
            <person name="Haridas S."/>
            <person name="LaButti K."/>
            <person name="Ohm R.A."/>
            <person name="Kues U."/>
            <person name="Blanchette R.A."/>
            <person name="Grigoriev I.V."/>
            <person name="Minto R.E."/>
            <person name="Hibbett D.S."/>
        </authorList>
    </citation>
    <scope>NUCLEOTIDE SEQUENCE [LARGE SCALE GENOMIC DNA]</scope>
    <source>
        <strain evidence="4 5">FP15055 ss-10</strain>
    </source>
</reference>
<dbReference type="PANTHER" id="PTHR47332:SF4">
    <property type="entry name" value="SET DOMAIN-CONTAINING PROTEIN 5"/>
    <property type="match status" value="1"/>
</dbReference>
<keyword evidence="5" id="KW-1185">Reference proteome</keyword>
<evidence type="ECO:0000313" key="5">
    <source>
        <dbReference type="Proteomes" id="UP000054007"/>
    </source>
</evidence>
<sequence length="397" mass="43310">MSRQRKANTKATPKQDPARTFSAASTSPASGRSTTRVTWNTPLFYAIILSLGFSLYQFWQGQSAARAYQEECGVRLEVPSAPGFNEAVISQLGWRPPKLSEERLFEVVDLPGRGKGIVALQDIEMGSLILHESPVLVVPRSLNVDPVSFVAHQISTLSEAEREAFYGLSYVPADAPDVSPAIISTNAVAVGNGGIGVFPTMARLNHGCAGAFNVVYSFREATGEIVVHALRNITKGEELLTTYTDTKRPRHERQAYLSSQYGFECSCAVCSLPPSQSEHSDKQLTKMSTLYGELAAWGAAELSGSQALRLVRAIWALGEQEGYHSERGQLAADAVTVAPSHSDGEAAREWAAEAMRWFAVELGEEHPRVREMQKVFVCPKRSGVWGTRQTERVGGVH</sequence>
<dbReference type="OrthoDB" id="265717at2759"/>
<dbReference type="PANTHER" id="PTHR47332">
    <property type="entry name" value="SET DOMAIN-CONTAINING PROTEIN 5"/>
    <property type="match status" value="1"/>
</dbReference>
<dbReference type="InterPro" id="IPR046341">
    <property type="entry name" value="SET_dom_sf"/>
</dbReference>
<feature type="domain" description="SET" evidence="3">
    <location>
        <begin position="103"/>
        <end position="244"/>
    </location>
</feature>
<evidence type="ECO:0000259" key="3">
    <source>
        <dbReference type="PROSITE" id="PS50280"/>
    </source>
</evidence>
<dbReference type="Proteomes" id="UP000054007">
    <property type="component" value="Unassembled WGS sequence"/>
</dbReference>
<dbReference type="STRING" id="1314674.A0A0D7AU48"/>
<feature type="compositionally biased region" description="Polar residues" evidence="1">
    <location>
        <begin position="22"/>
        <end position="34"/>
    </location>
</feature>
<feature type="transmembrane region" description="Helical" evidence="2">
    <location>
        <begin position="42"/>
        <end position="59"/>
    </location>
</feature>
<dbReference type="Gene3D" id="2.170.270.10">
    <property type="entry name" value="SET domain"/>
    <property type="match status" value="1"/>
</dbReference>
<keyword evidence="2" id="KW-0472">Membrane</keyword>
<dbReference type="AlphaFoldDB" id="A0A0D7AU48"/>
<dbReference type="Pfam" id="PF00856">
    <property type="entry name" value="SET"/>
    <property type="match status" value="1"/>
</dbReference>
<evidence type="ECO:0000256" key="2">
    <source>
        <dbReference type="SAM" id="Phobius"/>
    </source>
</evidence>
<dbReference type="CDD" id="cd20071">
    <property type="entry name" value="SET_SMYD"/>
    <property type="match status" value="1"/>
</dbReference>
<dbReference type="PROSITE" id="PS50280">
    <property type="entry name" value="SET"/>
    <property type="match status" value="1"/>
</dbReference>
<feature type="region of interest" description="Disordered" evidence="1">
    <location>
        <begin position="1"/>
        <end position="34"/>
    </location>
</feature>
<evidence type="ECO:0000256" key="1">
    <source>
        <dbReference type="SAM" id="MobiDB-lite"/>
    </source>
</evidence>
<protein>
    <submittedName>
        <fullName evidence="4">SET domain-containing protein</fullName>
    </submittedName>
</protein>
<dbReference type="InterPro" id="IPR001214">
    <property type="entry name" value="SET_dom"/>
</dbReference>
<dbReference type="SUPFAM" id="SSF82199">
    <property type="entry name" value="SET domain"/>
    <property type="match status" value="1"/>
</dbReference>
<proteinExistence type="predicted"/>
<gene>
    <name evidence="4" type="ORF">CYLTODRAFT_427489</name>
</gene>
<keyword evidence="2" id="KW-0812">Transmembrane</keyword>
<name>A0A0D7AU48_9AGAR</name>
<dbReference type="InterPro" id="IPR053185">
    <property type="entry name" value="SET_domain_protein"/>
</dbReference>
<keyword evidence="2" id="KW-1133">Transmembrane helix</keyword>
<evidence type="ECO:0000313" key="4">
    <source>
        <dbReference type="EMBL" id="KIY61535.1"/>
    </source>
</evidence>
<dbReference type="EMBL" id="KN880922">
    <property type="protein sequence ID" value="KIY61535.1"/>
    <property type="molecule type" value="Genomic_DNA"/>
</dbReference>
<organism evidence="4 5">
    <name type="scientific">Cylindrobasidium torrendii FP15055 ss-10</name>
    <dbReference type="NCBI Taxonomy" id="1314674"/>
    <lineage>
        <taxon>Eukaryota</taxon>
        <taxon>Fungi</taxon>
        <taxon>Dikarya</taxon>
        <taxon>Basidiomycota</taxon>
        <taxon>Agaricomycotina</taxon>
        <taxon>Agaricomycetes</taxon>
        <taxon>Agaricomycetidae</taxon>
        <taxon>Agaricales</taxon>
        <taxon>Marasmiineae</taxon>
        <taxon>Physalacriaceae</taxon>
        <taxon>Cylindrobasidium</taxon>
    </lineage>
</organism>
<accession>A0A0D7AU48</accession>
<dbReference type="SMART" id="SM00317">
    <property type="entry name" value="SET"/>
    <property type="match status" value="1"/>
</dbReference>